<sequence>MSEQKMTPGASDAEGQETTGKSLPSIDSGSDVSRASQLPPAGPRPSTAELFVSGLLWASPEQALAACRTIDKEAFTELLRPIVAACFALAAEGYSGPELVLDYMRREGTFSDAVRRHLDALVVAGGTGHALPQLAAAVLADTFRERAEAYGRAIAEAAETEAEGDLWGTITTGGARLRKTWESLQTARRWAA</sequence>
<name>A0A173LKY6_9ACTN</name>
<dbReference type="Proteomes" id="UP000186104">
    <property type="component" value="Chromosome"/>
</dbReference>
<organism evidence="2 3">
    <name type="scientific">Dietzia timorensis</name>
    <dbReference type="NCBI Taxonomy" id="499555"/>
    <lineage>
        <taxon>Bacteria</taxon>
        <taxon>Bacillati</taxon>
        <taxon>Actinomycetota</taxon>
        <taxon>Actinomycetes</taxon>
        <taxon>Mycobacteriales</taxon>
        <taxon>Dietziaceae</taxon>
        <taxon>Dietzia</taxon>
    </lineage>
</organism>
<evidence type="ECO:0000256" key="1">
    <source>
        <dbReference type="SAM" id="MobiDB-lite"/>
    </source>
</evidence>
<feature type="compositionally biased region" description="Polar residues" evidence="1">
    <location>
        <begin position="16"/>
        <end position="36"/>
    </location>
</feature>
<dbReference type="EMBL" id="CP015961">
    <property type="protein sequence ID" value="ANI91250.1"/>
    <property type="molecule type" value="Genomic_DNA"/>
</dbReference>
<evidence type="ECO:0000313" key="3">
    <source>
        <dbReference type="Proteomes" id="UP000186104"/>
    </source>
</evidence>
<reference evidence="2 3" key="1">
    <citation type="submission" date="2016-06" db="EMBL/GenBank/DDBJ databases">
        <title>Complete genome sequence of a saline-alkali tolerant type strain Dietzia timorensis ID05-A0528T.</title>
        <authorList>
            <person name="Wu X."/>
        </authorList>
    </citation>
    <scope>NUCLEOTIDE SEQUENCE [LARGE SCALE GENOMIC DNA]</scope>
    <source>
        <strain evidence="2 3">ID05-A0528</strain>
    </source>
</reference>
<dbReference type="OrthoDB" id="4753704at2"/>
<gene>
    <name evidence="2" type="ORF">BJL86_0441</name>
</gene>
<dbReference type="Gene3D" id="1.10.860.10">
    <property type="entry name" value="DNAb Helicase, Chain A"/>
    <property type="match status" value="1"/>
</dbReference>
<dbReference type="AlphaFoldDB" id="A0A173LKY6"/>
<feature type="region of interest" description="Disordered" evidence="1">
    <location>
        <begin position="1"/>
        <end position="46"/>
    </location>
</feature>
<dbReference type="InterPro" id="IPR016136">
    <property type="entry name" value="DNA_helicase_N/primase_C"/>
</dbReference>
<dbReference type="STRING" id="499555.BJL86_0441"/>
<accession>A0A173LKY6</accession>
<dbReference type="RefSeq" id="WP_075844779.1">
    <property type="nucleotide sequence ID" value="NZ_CP015961.1"/>
</dbReference>
<evidence type="ECO:0000313" key="2">
    <source>
        <dbReference type="EMBL" id="ANI91250.1"/>
    </source>
</evidence>
<dbReference type="KEGG" id="dtm:BJL86_0441"/>
<keyword evidence="3" id="KW-1185">Reference proteome</keyword>
<proteinExistence type="predicted"/>
<protein>
    <submittedName>
        <fullName evidence="2">Uncharacterized protein</fullName>
    </submittedName>
</protein>